<dbReference type="GO" id="GO:0005771">
    <property type="term" value="C:multivesicular body"/>
    <property type="evidence" value="ECO:0000318"/>
    <property type="project" value="GO_Central"/>
</dbReference>
<comment type="caution">
    <text evidence="1">The sequence shown here is derived from an EMBL/GenBank/DDBJ whole genome shotgun (WGS) entry which is preliminary data.</text>
</comment>
<dbReference type="PANTHER" id="PTHR10476">
    <property type="entry name" value="CHARGED MULTIVESICULAR BODY PROTEIN"/>
    <property type="match status" value="1"/>
</dbReference>
<accession>A0A2G2ZBP1</accession>
<dbReference type="Pfam" id="PF03357">
    <property type="entry name" value="Snf7"/>
    <property type="match status" value="1"/>
</dbReference>
<reference evidence="1 2" key="1">
    <citation type="journal article" date="2014" name="Nat. Genet.">
        <title>Genome sequence of the hot pepper provides insights into the evolution of pungency in Capsicum species.</title>
        <authorList>
            <person name="Kim S."/>
            <person name="Park M."/>
            <person name="Yeom S.I."/>
            <person name="Kim Y.M."/>
            <person name="Lee J.M."/>
            <person name="Lee H.A."/>
            <person name="Seo E."/>
            <person name="Choi J."/>
            <person name="Cheong K."/>
            <person name="Kim K.T."/>
            <person name="Jung K."/>
            <person name="Lee G.W."/>
            <person name="Oh S.K."/>
            <person name="Bae C."/>
            <person name="Kim S.B."/>
            <person name="Lee H.Y."/>
            <person name="Kim S.Y."/>
            <person name="Kim M.S."/>
            <person name="Kang B.C."/>
            <person name="Jo Y.D."/>
            <person name="Yang H.B."/>
            <person name="Jeong H.J."/>
            <person name="Kang W.H."/>
            <person name="Kwon J.K."/>
            <person name="Shin C."/>
            <person name="Lim J.Y."/>
            <person name="Park J.H."/>
            <person name="Huh J.H."/>
            <person name="Kim J.S."/>
            <person name="Kim B.D."/>
            <person name="Cohen O."/>
            <person name="Paran I."/>
            <person name="Suh M.C."/>
            <person name="Lee S.B."/>
            <person name="Kim Y.K."/>
            <person name="Shin Y."/>
            <person name="Noh S.J."/>
            <person name="Park J."/>
            <person name="Seo Y.S."/>
            <person name="Kwon S.Y."/>
            <person name="Kim H.A."/>
            <person name="Park J.M."/>
            <person name="Kim H.J."/>
            <person name="Choi S.B."/>
            <person name="Bosland P.W."/>
            <person name="Reeves G."/>
            <person name="Jo S.H."/>
            <person name="Lee B.W."/>
            <person name="Cho H.T."/>
            <person name="Choi H.S."/>
            <person name="Lee M.S."/>
            <person name="Yu Y."/>
            <person name="Do Choi Y."/>
            <person name="Park B.S."/>
            <person name="van Deynze A."/>
            <person name="Ashrafi H."/>
            <person name="Hill T."/>
            <person name="Kim W.T."/>
            <person name="Pai H.S."/>
            <person name="Ahn H.K."/>
            <person name="Yeam I."/>
            <person name="Giovannoni J.J."/>
            <person name="Rose J.K."/>
            <person name="Sorensen I."/>
            <person name="Lee S.J."/>
            <person name="Kim R.W."/>
            <person name="Choi I.Y."/>
            <person name="Choi B.S."/>
            <person name="Lim J.S."/>
            <person name="Lee Y.H."/>
            <person name="Choi D."/>
        </authorList>
    </citation>
    <scope>NUCLEOTIDE SEQUENCE [LARGE SCALE GENOMIC DNA]</scope>
    <source>
        <strain evidence="2">cv. CM334</strain>
    </source>
</reference>
<keyword evidence="2" id="KW-1185">Reference proteome</keyword>
<dbReference type="EMBL" id="AYRZ02000006">
    <property type="protein sequence ID" value="PHT79423.1"/>
    <property type="molecule type" value="Genomic_DNA"/>
</dbReference>
<evidence type="ECO:0000313" key="2">
    <source>
        <dbReference type="Proteomes" id="UP000222542"/>
    </source>
</evidence>
<dbReference type="Proteomes" id="UP000222542">
    <property type="component" value="Unassembled WGS sequence"/>
</dbReference>
<protein>
    <submittedName>
        <fullName evidence="1">Uncharacterized protein</fullName>
    </submittedName>
</protein>
<dbReference type="AlphaFoldDB" id="A0A2G2ZBP1"/>
<dbReference type="GO" id="GO:0000815">
    <property type="term" value="C:ESCRT III complex"/>
    <property type="evidence" value="ECO:0000318"/>
    <property type="project" value="GO_Central"/>
</dbReference>
<reference evidence="1 2" key="2">
    <citation type="journal article" date="2017" name="Genome Biol.">
        <title>New reference genome sequences of hot pepper reveal the massive evolution of plant disease-resistance genes by retroduplication.</title>
        <authorList>
            <person name="Kim S."/>
            <person name="Park J."/>
            <person name="Yeom S.I."/>
            <person name="Kim Y.M."/>
            <person name="Seo E."/>
            <person name="Kim K.T."/>
            <person name="Kim M.S."/>
            <person name="Lee J.M."/>
            <person name="Cheong K."/>
            <person name="Shin H.S."/>
            <person name="Kim S.B."/>
            <person name="Han K."/>
            <person name="Lee J."/>
            <person name="Park M."/>
            <person name="Lee H.A."/>
            <person name="Lee H.Y."/>
            <person name="Lee Y."/>
            <person name="Oh S."/>
            <person name="Lee J.H."/>
            <person name="Choi E."/>
            <person name="Choi E."/>
            <person name="Lee S.E."/>
            <person name="Jeon J."/>
            <person name="Kim H."/>
            <person name="Choi G."/>
            <person name="Song H."/>
            <person name="Lee J."/>
            <person name="Lee S.C."/>
            <person name="Kwon J.K."/>
            <person name="Lee H.Y."/>
            <person name="Koo N."/>
            <person name="Hong Y."/>
            <person name="Kim R.W."/>
            <person name="Kang W.H."/>
            <person name="Huh J.H."/>
            <person name="Kang B.C."/>
            <person name="Yang T.J."/>
            <person name="Lee Y.H."/>
            <person name="Bennetzen J.L."/>
            <person name="Choi D."/>
        </authorList>
    </citation>
    <scope>NUCLEOTIDE SEQUENCE [LARGE SCALE GENOMIC DNA]</scope>
    <source>
        <strain evidence="2">cv. CM334</strain>
    </source>
</reference>
<proteinExistence type="predicted"/>
<gene>
    <name evidence="1" type="ORF">T459_17475</name>
</gene>
<dbReference type="GO" id="GO:0015031">
    <property type="term" value="P:protein transport"/>
    <property type="evidence" value="ECO:0000318"/>
    <property type="project" value="GO_Central"/>
</dbReference>
<dbReference type="GO" id="GO:0045324">
    <property type="term" value="P:late endosome to vacuole transport"/>
    <property type="evidence" value="ECO:0000318"/>
    <property type="project" value="GO_Central"/>
</dbReference>
<evidence type="ECO:0000313" key="1">
    <source>
        <dbReference type="EMBL" id="PHT79423.1"/>
    </source>
</evidence>
<dbReference type="Gramene" id="PHT79423">
    <property type="protein sequence ID" value="PHT79423"/>
    <property type="gene ID" value="T459_17475"/>
</dbReference>
<organism evidence="1 2">
    <name type="scientific">Capsicum annuum</name>
    <name type="common">Capsicum pepper</name>
    <dbReference type="NCBI Taxonomy" id="4072"/>
    <lineage>
        <taxon>Eukaryota</taxon>
        <taxon>Viridiplantae</taxon>
        <taxon>Streptophyta</taxon>
        <taxon>Embryophyta</taxon>
        <taxon>Tracheophyta</taxon>
        <taxon>Spermatophyta</taxon>
        <taxon>Magnoliopsida</taxon>
        <taxon>eudicotyledons</taxon>
        <taxon>Gunneridae</taxon>
        <taxon>Pentapetalae</taxon>
        <taxon>asterids</taxon>
        <taxon>lamiids</taxon>
        <taxon>Solanales</taxon>
        <taxon>Solanaceae</taxon>
        <taxon>Solanoideae</taxon>
        <taxon>Capsiceae</taxon>
        <taxon>Capsicum</taxon>
    </lineage>
</organism>
<dbReference type="STRING" id="4072.A0A2G2ZBP1"/>
<dbReference type="Gene3D" id="6.10.140.1230">
    <property type="match status" value="1"/>
</dbReference>
<sequence>MQKKFMLSMLSAGLMPNLYTNVMLLSGRSGLSFDATTTVLLAKVIRENPSFLDTMVENSRKELTHATGGIDKEISALQSEEQKLVAEIKRSAETNKTATKVLERQVLNLRDQVTILQASRAQMSSITDPIDDVIYNDEVEEGARDLTNLVLVDVASQLSVAPWAKFLEKGPRRIKQFEG</sequence>
<name>A0A2G2ZBP1_CAPAN</name>
<dbReference type="GO" id="GO:0032509">
    <property type="term" value="P:endosome transport via multivesicular body sorting pathway"/>
    <property type="evidence" value="ECO:0000318"/>
    <property type="project" value="GO_Central"/>
</dbReference>
<dbReference type="InterPro" id="IPR005024">
    <property type="entry name" value="Snf7_fam"/>
</dbReference>